<dbReference type="Proteomes" id="UP000006028">
    <property type="component" value="Unassembled WGS sequence"/>
</dbReference>
<organism evidence="1 2">
    <name type="scientific">Faecalibacterium cf. prausnitzii KLE1255</name>
    <dbReference type="NCBI Taxonomy" id="748224"/>
    <lineage>
        <taxon>Bacteria</taxon>
        <taxon>Bacillati</taxon>
        <taxon>Bacillota</taxon>
        <taxon>Clostridia</taxon>
        <taxon>Eubacteriales</taxon>
        <taxon>Oscillospiraceae</taxon>
        <taxon>Faecalibacterium</taxon>
    </lineage>
</organism>
<dbReference type="BioCyc" id="FCF748224-HMP:GTSS-858-MONOMER"/>
<name>E2ZHA0_9FIRM</name>
<dbReference type="EMBL" id="AECU01000084">
    <property type="protein sequence ID" value="EFQ07483.1"/>
    <property type="molecule type" value="Genomic_DNA"/>
</dbReference>
<dbReference type="AlphaFoldDB" id="E2ZHA0"/>
<comment type="caution">
    <text evidence="1">The sequence shown here is derived from an EMBL/GenBank/DDBJ whole genome shotgun (WGS) entry which is preliminary data.</text>
</comment>
<evidence type="ECO:0000313" key="1">
    <source>
        <dbReference type="EMBL" id="EFQ07483.1"/>
    </source>
</evidence>
<reference evidence="1 2" key="1">
    <citation type="submission" date="2010-08" db="EMBL/GenBank/DDBJ databases">
        <authorList>
            <person name="Weinstock G."/>
            <person name="Sodergren E."/>
            <person name="Clifton S."/>
            <person name="Fulton L."/>
            <person name="Fulton B."/>
            <person name="Courtney L."/>
            <person name="Fronick C."/>
            <person name="Harrison M."/>
            <person name="Strong C."/>
            <person name="Farmer C."/>
            <person name="Delahaunty K."/>
            <person name="Markovic C."/>
            <person name="Hall O."/>
            <person name="Minx P."/>
            <person name="Tomlinson C."/>
            <person name="Mitreva M."/>
            <person name="Hou S."/>
            <person name="Chen J."/>
            <person name="Wollam A."/>
            <person name="Pepin K.H."/>
            <person name="Johnson M."/>
            <person name="Bhonagiri V."/>
            <person name="Zhang X."/>
            <person name="Suruliraj S."/>
            <person name="Warren W."/>
            <person name="Chinwalla A."/>
            <person name="Mardis E.R."/>
            <person name="Wilson R.K."/>
        </authorList>
    </citation>
    <scope>NUCLEOTIDE SEQUENCE [LARGE SCALE GENOMIC DNA]</scope>
    <source>
        <strain evidence="1 2">KLE1255</strain>
    </source>
</reference>
<accession>E2ZHA0</accession>
<evidence type="ECO:0000313" key="2">
    <source>
        <dbReference type="Proteomes" id="UP000006028"/>
    </source>
</evidence>
<gene>
    <name evidence="1" type="ORF">HMPREF9436_01038</name>
</gene>
<dbReference type="HOGENOM" id="CLU_3168286_0_0_9"/>
<protein>
    <submittedName>
        <fullName evidence="1">Uncharacterized protein</fullName>
    </submittedName>
</protein>
<sequence length="47" mass="5638">MLVCFFTGKVVTVHCIFCGDYAFYLWDSFCEKMVWKRPQSFPNHNIK</sequence>
<proteinExistence type="predicted"/>